<evidence type="ECO:0008006" key="3">
    <source>
        <dbReference type="Google" id="ProtNLM"/>
    </source>
</evidence>
<evidence type="ECO:0000313" key="2">
    <source>
        <dbReference type="Proteomes" id="UP000627781"/>
    </source>
</evidence>
<organism evidence="1 2">
    <name type="scientific">Clostridium cibarium</name>
    <dbReference type="NCBI Taxonomy" id="2762247"/>
    <lineage>
        <taxon>Bacteria</taxon>
        <taxon>Bacillati</taxon>
        <taxon>Bacillota</taxon>
        <taxon>Clostridia</taxon>
        <taxon>Eubacteriales</taxon>
        <taxon>Clostridiaceae</taxon>
        <taxon>Clostridium</taxon>
    </lineage>
</organism>
<name>A0ABR8PTW1_9CLOT</name>
<accession>A0ABR8PTW1</accession>
<dbReference type="Proteomes" id="UP000627781">
    <property type="component" value="Unassembled WGS sequence"/>
</dbReference>
<gene>
    <name evidence="1" type="ORF">H9661_09485</name>
</gene>
<proteinExistence type="predicted"/>
<keyword evidence="2" id="KW-1185">Reference proteome</keyword>
<sequence>MRKKIILIFSLSLLILLALIIGITHNWSPEQSFSRTNSKSIDNLKNLETLKKINLNKDKVMFVNKTPYNQLNLVITRNKFLKGWSVEDFLLGANIDQLDNYIFIQSNSNKYNFTSSWSRLTSSKDPDKKGILYGFFTGTNNNYKEIYVDDIKCNIEKIDDNLFLYYCFSGPPKFNYKVVE</sequence>
<protein>
    <recommendedName>
        <fullName evidence="3">Lipoprotein</fullName>
    </recommendedName>
</protein>
<dbReference type="RefSeq" id="WP_143315151.1">
    <property type="nucleotide sequence ID" value="NZ_JACSRA010000012.1"/>
</dbReference>
<reference evidence="1 2" key="1">
    <citation type="submission" date="2020-08" db="EMBL/GenBank/DDBJ databases">
        <title>A Genomic Blueprint of the Chicken Gut Microbiome.</title>
        <authorList>
            <person name="Gilroy R."/>
            <person name="Ravi A."/>
            <person name="Getino M."/>
            <person name="Pursley I."/>
            <person name="Horton D.L."/>
            <person name="Alikhan N.-F."/>
            <person name="Baker D."/>
            <person name="Gharbi K."/>
            <person name="Hall N."/>
            <person name="Watson M."/>
            <person name="Adriaenssens E.M."/>
            <person name="Foster-Nyarko E."/>
            <person name="Jarju S."/>
            <person name="Secka A."/>
            <person name="Antonio M."/>
            <person name="Oren A."/>
            <person name="Chaudhuri R."/>
            <person name="La Ragione R.M."/>
            <person name="Hildebrand F."/>
            <person name="Pallen M.J."/>
        </authorList>
    </citation>
    <scope>NUCLEOTIDE SEQUENCE [LARGE SCALE GENOMIC DNA]</scope>
    <source>
        <strain evidence="1 2">Sa3CVN1</strain>
    </source>
</reference>
<comment type="caution">
    <text evidence="1">The sequence shown here is derived from an EMBL/GenBank/DDBJ whole genome shotgun (WGS) entry which is preliminary data.</text>
</comment>
<dbReference type="EMBL" id="JACSRA010000012">
    <property type="protein sequence ID" value="MBD7911587.1"/>
    <property type="molecule type" value="Genomic_DNA"/>
</dbReference>
<evidence type="ECO:0000313" key="1">
    <source>
        <dbReference type="EMBL" id="MBD7911587.1"/>
    </source>
</evidence>